<name>A0ABM8HD14_9MICO</name>
<proteinExistence type="predicted"/>
<reference evidence="6" key="2">
    <citation type="submission" date="2023-02" db="EMBL/GenBank/DDBJ databases">
        <authorList>
            <person name="Sun Q."/>
            <person name="Mori K."/>
        </authorList>
    </citation>
    <scope>NUCLEOTIDE SEQUENCE</scope>
    <source>
        <strain evidence="6">NBRC 110608</strain>
    </source>
</reference>
<organism evidence="6">
    <name type="scientific">Barrientosiimonas endolithica</name>
    <dbReference type="NCBI Taxonomy" id="1535208"/>
    <lineage>
        <taxon>Bacteria</taxon>
        <taxon>Bacillati</taxon>
        <taxon>Actinomycetota</taxon>
        <taxon>Actinomycetes</taxon>
        <taxon>Micrococcales</taxon>
        <taxon>Dermacoccaceae</taxon>
        <taxon>Barrientosiimonas</taxon>
    </lineage>
</organism>
<evidence type="ECO:0000256" key="4">
    <source>
        <dbReference type="SAM" id="MobiDB-lite"/>
    </source>
</evidence>
<evidence type="ECO:0000256" key="1">
    <source>
        <dbReference type="ARBA" id="ARBA00023015"/>
    </source>
</evidence>
<dbReference type="Pfam" id="PF07729">
    <property type="entry name" value="FCD"/>
    <property type="match status" value="1"/>
</dbReference>
<evidence type="ECO:0000313" key="6">
    <source>
        <dbReference type="EMBL" id="BDZ58758.1"/>
    </source>
</evidence>
<dbReference type="EMBL" id="AP027735">
    <property type="protein sequence ID" value="BDZ58758.1"/>
    <property type="molecule type" value="Genomic_DNA"/>
</dbReference>
<sequence>MHQTLLTETRMCLNALEPTYDSNEDRVAEHRAIAEALQADDPTATDRLLVAHMRDGVRRLVPEPVEPPPDHAAATSGRYRPHLPGEPA</sequence>
<evidence type="ECO:0000256" key="3">
    <source>
        <dbReference type="ARBA" id="ARBA00023163"/>
    </source>
</evidence>
<dbReference type="SUPFAM" id="SSF48008">
    <property type="entry name" value="GntR ligand-binding domain-like"/>
    <property type="match status" value="1"/>
</dbReference>
<keyword evidence="1" id="KW-0805">Transcription regulation</keyword>
<keyword evidence="3" id="KW-0804">Transcription</keyword>
<reference evidence="6" key="1">
    <citation type="journal article" date="2014" name="Int. J. Syst. Evol. Microbiol.">
        <title>Complete genome of a new Firmicutes species belonging to the dominant human colonic microbiota ('Ruminococcus bicirculans') reveals two chromosomes and a selective capacity to utilize plant glucans.</title>
        <authorList>
            <consortium name="NISC Comparative Sequencing Program"/>
            <person name="Wegmann U."/>
            <person name="Louis P."/>
            <person name="Goesmann A."/>
            <person name="Henrissat B."/>
            <person name="Duncan S.H."/>
            <person name="Flint H.J."/>
        </authorList>
    </citation>
    <scope>NUCLEOTIDE SEQUENCE</scope>
    <source>
        <strain evidence="6">NBRC 110608</strain>
    </source>
</reference>
<dbReference type="InterPro" id="IPR008920">
    <property type="entry name" value="TF_FadR/GntR_C"/>
</dbReference>
<keyword evidence="2" id="KW-0238">DNA-binding</keyword>
<gene>
    <name evidence="6" type="ORF">GCM10025872_24150</name>
</gene>
<accession>A0ABM8HD14</accession>
<feature type="domain" description="GntR C-terminal" evidence="5">
    <location>
        <begin position="1"/>
        <end position="54"/>
    </location>
</feature>
<protein>
    <recommendedName>
        <fullName evidence="5">GntR C-terminal domain-containing protein</fullName>
    </recommendedName>
</protein>
<evidence type="ECO:0000256" key="2">
    <source>
        <dbReference type="ARBA" id="ARBA00023125"/>
    </source>
</evidence>
<feature type="region of interest" description="Disordered" evidence="4">
    <location>
        <begin position="59"/>
        <end position="88"/>
    </location>
</feature>
<dbReference type="Gene3D" id="1.20.120.530">
    <property type="entry name" value="GntR ligand-binding domain-like"/>
    <property type="match status" value="1"/>
</dbReference>
<evidence type="ECO:0000259" key="5">
    <source>
        <dbReference type="Pfam" id="PF07729"/>
    </source>
</evidence>
<dbReference type="InterPro" id="IPR011711">
    <property type="entry name" value="GntR_C"/>
</dbReference>